<dbReference type="OrthoDB" id="460587at2"/>
<name>B8HTP7_CYAP4</name>
<evidence type="ECO:0000313" key="4">
    <source>
        <dbReference type="EMBL" id="ACL46128.1"/>
    </source>
</evidence>
<dbReference type="eggNOG" id="COG1463">
    <property type="taxonomic scope" value="Bacteria"/>
</dbReference>
<keyword evidence="2" id="KW-1133">Transmembrane helix</keyword>
<dbReference type="AlphaFoldDB" id="B8HTP7"/>
<dbReference type="PANTHER" id="PTHR34675:SF1">
    <property type="entry name" value="PROTEIN TRIGALACTOSYLDIACYLGLYCEROL 2, CHLOROPLASTIC"/>
    <property type="match status" value="1"/>
</dbReference>
<accession>B8HTP7</accession>
<feature type="transmembrane region" description="Helical" evidence="2">
    <location>
        <begin position="12"/>
        <end position="29"/>
    </location>
</feature>
<organism evidence="4">
    <name type="scientific">Cyanothece sp. (strain PCC 7425 / ATCC 29141)</name>
    <dbReference type="NCBI Taxonomy" id="395961"/>
    <lineage>
        <taxon>Bacteria</taxon>
        <taxon>Bacillati</taxon>
        <taxon>Cyanobacteriota</taxon>
        <taxon>Cyanophyceae</taxon>
        <taxon>Gomontiellales</taxon>
        <taxon>Cyanothecaceae</taxon>
        <taxon>Cyanothece</taxon>
    </lineage>
</organism>
<dbReference type="PANTHER" id="PTHR34675">
    <property type="entry name" value="PROTEIN TRIGALACTOSYLDIACYLGLYCEROL 2, CHLOROPLASTIC"/>
    <property type="match status" value="1"/>
</dbReference>
<proteinExistence type="predicted"/>
<dbReference type="STRING" id="395961.Cyan7425_3809"/>
<dbReference type="KEGG" id="cyn:Cyan7425_3809"/>
<keyword evidence="2" id="KW-0812">Transmembrane</keyword>
<dbReference type="InterPro" id="IPR003399">
    <property type="entry name" value="Mce/MlaD"/>
</dbReference>
<evidence type="ECO:0000256" key="2">
    <source>
        <dbReference type="SAM" id="Phobius"/>
    </source>
</evidence>
<sequence length="404" mass="42692">MRSRTLREGSVGLLILAGIGLFGGLVLWLRGINPGARSYRLQVELQDASGVDVGSAVRFRGVKVGSVTGLETATNSVIAEVAINSGELLIPRQAIAETTQSGFIGQVFIDFRPPATLVSATLPEGLSPFPPNCDSSRVLCDGDRLKGQTGASFDELIRSTTAIAELLDNSNLIANANRTLLNADRTLTRFSTVAGELTTAARGVNQLTRTAQGELKNFSVAANSVTQAANEVSDLVQANRGTIASTLTNLDASGQELRTAISNLSPFLSRLEKSQLLANLETLAANGAKASANLKDLTTTLNNPITVLGLAQTLDAARTTFLNTQKITTDLDRITGDATFRANLIKLINGLSKLVSSSQELERQLQALETQTPNPQPPSQTTTTPSSTPVGGLPADRLQSKKEE</sequence>
<dbReference type="HOGENOM" id="CLU_043536_0_0_3"/>
<evidence type="ECO:0000259" key="3">
    <source>
        <dbReference type="Pfam" id="PF02470"/>
    </source>
</evidence>
<feature type="domain" description="Mce/MlaD" evidence="3">
    <location>
        <begin position="38"/>
        <end position="114"/>
    </location>
</feature>
<reference evidence="4" key="1">
    <citation type="submission" date="2009-01" db="EMBL/GenBank/DDBJ databases">
        <title>Complete sequence of chromosome Cyanothece sp. PCC 7425.</title>
        <authorList>
            <consortium name="US DOE Joint Genome Institute"/>
            <person name="Lucas S."/>
            <person name="Copeland A."/>
            <person name="Lapidus A."/>
            <person name="Glavina del Rio T."/>
            <person name="Dalin E."/>
            <person name="Tice H."/>
            <person name="Bruce D."/>
            <person name="Goodwin L."/>
            <person name="Pitluck S."/>
            <person name="Sims D."/>
            <person name="Meineke L."/>
            <person name="Brettin T."/>
            <person name="Detter J.C."/>
            <person name="Han C."/>
            <person name="Larimer F."/>
            <person name="Land M."/>
            <person name="Hauser L."/>
            <person name="Kyrpides N."/>
            <person name="Ovchinnikova G."/>
            <person name="Liberton M."/>
            <person name="Stoeckel J."/>
            <person name="Banerjee A."/>
            <person name="Singh A."/>
            <person name="Page L."/>
            <person name="Sato H."/>
            <person name="Zhao L."/>
            <person name="Sherman L."/>
            <person name="Pakrasi H."/>
            <person name="Richardson P."/>
        </authorList>
    </citation>
    <scope>NUCLEOTIDE SEQUENCE</scope>
    <source>
        <strain evidence="4">PCC 7425</strain>
    </source>
</reference>
<dbReference type="Pfam" id="PF02470">
    <property type="entry name" value="MlaD"/>
    <property type="match status" value="1"/>
</dbReference>
<protein>
    <submittedName>
        <fullName evidence="4">Mammalian cell entry related domain protein</fullName>
    </submittedName>
</protein>
<gene>
    <name evidence="4" type="ordered locus">Cyan7425_3809</name>
</gene>
<dbReference type="EMBL" id="CP001344">
    <property type="protein sequence ID" value="ACL46128.1"/>
    <property type="molecule type" value="Genomic_DNA"/>
</dbReference>
<evidence type="ECO:0000256" key="1">
    <source>
        <dbReference type="SAM" id="MobiDB-lite"/>
    </source>
</evidence>
<feature type="region of interest" description="Disordered" evidence="1">
    <location>
        <begin position="365"/>
        <end position="404"/>
    </location>
</feature>
<keyword evidence="2" id="KW-0472">Membrane</keyword>
<dbReference type="InterPro" id="IPR039342">
    <property type="entry name" value="TGD2-like"/>
</dbReference>
<feature type="compositionally biased region" description="Low complexity" evidence="1">
    <location>
        <begin position="379"/>
        <end position="389"/>
    </location>
</feature>